<proteinExistence type="predicted"/>
<organism evidence="2 3">
    <name type="scientific">Puccinia coronata f. sp. avenae</name>
    <dbReference type="NCBI Taxonomy" id="200324"/>
    <lineage>
        <taxon>Eukaryota</taxon>
        <taxon>Fungi</taxon>
        <taxon>Dikarya</taxon>
        <taxon>Basidiomycota</taxon>
        <taxon>Pucciniomycotina</taxon>
        <taxon>Pucciniomycetes</taxon>
        <taxon>Pucciniales</taxon>
        <taxon>Pucciniaceae</taxon>
        <taxon>Puccinia</taxon>
    </lineage>
</organism>
<dbReference type="AlphaFoldDB" id="A0A2N5TT49"/>
<protein>
    <submittedName>
        <fullName evidence="2">Uncharacterized protein</fullName>
    </submittedName>
</protein>
<accession>A0A2N5TT49</accession>
<dbReference type="OrthoDB" id="2505893at2759"/>
<comment type="caution">
    <text evidence="2">The sequence shown here is derived from an EMBL/GenBank/DDBJ whole genome shotgun (WGS) entry which is preliminary data.</text>
</comment>
<dbReference type="Proteomes" id="UP000235388">
    <property type="component" value="Unassembled WGS sequence"/>
</dbReference>
<evidence type="ECO:0000256" key="1">
    <source>
        <dbReference type="SAM" id="MobiDB-lite"/>
    </source>
</evidence>
<gene>
    <name evidence="2" type="ORF">PCANC_22386</name>
</gene>
<dbReference type="EMBL" id="PGCJ01000437">
    <property type="protein sequence ID" value="PLW28667.1"/>
    <property type="molecule type" value="Genomic_DNA"/>
</dbReference>
<keyword evidence="3" id="KW-1185">Reference proteome</keyword>
<feature type="region of interest" description="Disordered" evidence="1">
    <location>
        <begin position="373"/>
        <end position="409"/>
    </location>
</feature>
<evidence type="ECO:0000313" key="3">
    <source>
        <dbReference type="Proteomes" id="UP000235388"/>
    </source>
</evidence>
<feature type="region of interest" description="Disordered" evidence="1">
    <location>
        <begin position="138"/>
        <end position="170"/>
    </location>
</feature>
<sequence>MQKLFNPMLMLGLCYQGDATSASKEDFLVESLDIKLQEQGLLPEFDNFVPAPSRSSPSTQLKHQVTTFHIEYRGARLTTYVAQIEPADVFPEQGQLHDLSFLQYGCPCVNISLPPSTLISSVRSTFTHQKARIPLVKEPENEHVSSLAAAGRPDHTQGSGAGSGKPCRTMRPLRSYYEPALDGLSESAGRLSSKSVLQKPASVFTWTSLLSSHNLSHSATLDLRRQMDGKNAGDAAVLRSVDDLAETFAVADLILPGGYEKEQHVKRSTLPHGDLVTGSKQHTASNLINAVQECQTFKGDSLPGDYYFHHFHWRTPKHKQNSYCRLLLGMTRDSPIRKRTTNFLPSPAFPLPPPPHHSSTLYAGLLQTRGRGHLRQPSENEPMIGDKYSGRSKPLLIAKRNRKSFQPSL</sequence>
<evidence type="ECO:0000313" key="2">
    <source>
        <dbReference type="EMBL" id="PLW28667.1"/>
    </source>
</evidence>
<reference evidence="2 3" key="1">
    <citation type="submission" date="2017-11" db="EMBL/GenBank/DDBJ databases">
        <title>De novo assembly and phasing of dikaryotic genomes from two isolates of Puccinia coronata f. sp. avenae, the causal agent of oat crown rust.</title>
        <authorList>
            <person name="Miller M.E."/>
            <person name="Zhang Y."/>
            <person name="Omidvar V."/>
            <person name="Sperschneider J."/>
            <person name="Schwessinger B."/>
            <person name="Raley C."/>
            <person name="Palmer J.M."/>
            <person name="Garnica D."/>
            <person name="Upadhyaya N."/>
            <person name="Rathjen J."/>
            <person name="Taylor J.M."/>
            <person name="Park R.F."/>
            <person name="Dodds P.N."/>
            <person name="Hirsch C.D."/>
            <person name="Kianian S.F."/>
            <person name="Figueroa M."/>
        </authorList>
    </citation>
    <scope>NUCLEOTIDE SEQUENCE [LARGE SCALE GENOMIC DNA]</scope>
    <source>
        <strain evidence="2">12NC29</strain>
    </source>
</reference>
<name>A0A2N5TT49_9BASI</name>